<dbReference type="RefSeq" id="WP_129832044.1">
    <property type="nucleotide sequence ID" value="NZ_CP035704.1"/>
</dbReference>
<dbReference type="GO" id="GO:0006508">
    <property type="term" value="P:proteolysis"/>
    <property type="evidence" value="ECO:0007669"/>
    <property type="project" value="UniProtKB-KW"/>
</dbReference>
<dbReference type="AlphaFoldDB" id="A0A411HH85"/>
<comment type="similarity">
    <text evidence="1">Belongs to the peptidase S51 family.</text>
</comment>
<reference evidence="6 7" key="1">
    <citation type="submission" date="2019-01" db="EMBL/GenBank/DDBJ databases">
        <title>Pseudolysobacter antarctica gen. nov., sp. nov., isolated from Fildes Peninsula, Antarctica.</title>
        <authorList>
            <person name="Wei Z."/>
            <person name="Peng F."/>
        </authorList>
    </citation>
    <scope>NUCLEOTIDE SEQUENCE [LARGE SCALE GENOMIC DNA]</scope>
    <source>
        <strain evidence="6 7">AQ6-296</strain>
    </source>
</reference>
<keyword evidence="5" id="KW-0472">Membrane</keyword>
<evidence type="ECO:0000256" key="3">
    <source>
        <dbReference type="ARBA" id="ARBA00022801"/>
    </source>
</evidence>
<dbReference type="CDD" id="cd03145">
    <property type="entry name" value="GAT1_cyanophycinase"/>
    <property type="match status" value="1"/>
</dbReference>
<evidence type="ECO:0000313" key="7">
    <source>
        <dbReference type="Proteomes" id="UP000291562"/>
    </source>
</evidence>
<keyword evidence="5" id="KW-0812">Transmembrane</keyword>
<dbReference type="SUPFAM" id="SSF52317">
    <property type="entry name" value="Class I glutamine amidotransferase-like"/>
    <property type="match status" value="1"/>
</dbReference>
<dbReference type="PANTHER" id="PTHR36175">
    <property type="entry name" value="CYANOPHYCINASE"/>
    <property type="match status" value="1"/>
</dbReference>
<keyword evidence="5" id="KW-1133">Transmembrane helix</keyword>
<sequence>MLAGKVTPVIALTPGGNVLQILRFGFVCFVIVFAMLNIARAQAVDIAAAAPETVATPQINSTAPQHRHSAGYDYYATGNTGSGPPALTEAALLLMGGGADVDAAFRWFIAKSGGGHVLILRVSGNDSYHKYLFDELGGISSVETLVFHDRGAASDQHVLEIIAHADGIFIAGGDQANYIRDWKGTPLSAALEQHVRAHKPLGGTSAGLAILGHYSYGALDGGSVESTTALHDPLGSEVTLETDFLHLPLLDNVITDSHFSARKRLGRLIVFVTRLAAQEKKSRIYGIGIDENTALCIEANGNARVYSGSRGRAWLVVPQHAASLLHAGKPLSISDIRIVGLDSHSGLDFKTFAVEQPASSRIGNVSNGEFSQH</sequence>
<keyword evidence="2" id="KW-0645">Protease</keyword>
<protein>
    <submittedName>
        <fullName evidence="6">Peptidase</fullName>
    </submittedName>
</protein>
<dbReference type="InterPro" id="IPR005320">
    <property type="entry name" value="Peptidase_S51"/>
</dbReference>
<evidence type="ECO:0000313" key="6">
    <source>
        <dbReference type="EMBL" id="QBB69784.1"/>
    </source>
</evidence>
<dbReference type="Pfam" id="PF03575">
    <property type="entry name" value="Peptidase_S51"/>
    <property type="match status" value="1"/>
</dbReference>
<proteinExistence type="inferred from homology"/>
<dbReference type="Gene3D" id="3.40.50.880">
    <property type="match status" value="1"/>
</dbReference>
<dbReference type="InterPro" id="IPR029062">
    <property type="entry name" value="Class_I_gatase-like"/>
</dbReference>
<evidence type="ECO:0000256" key="4">
    <source>
        <dbReference type="ARBA" id="ARBA00022825"/>
    </source>
</evidence>
<dbReference type="PANTHER" id="PTHR36175:SF1">
    <property type="entry name" value="CYANOPHYCINASE"/>
    <property type="match status" value="1"/>
</dbReference>
<dbReference type="KEGG" id="xbc:ELE36_05005"/>
<dbReference type="EMBL" id="CP035704">
    <property type="protein sequence ID" value="QBB69784.1"/>
    <property type="molecule type" value="Genomic_DNA"/>
</dbReference>
<keyword evidence="4" id="KW-0720">Serine protease</keyword>
<name>A0A411HH85_9GAMM</name>
<evidence type="ECO:0000256" key="1">
    <source>
        <dbReference type="ARBA" id="ARBA00006534"/>
    </source>
</evidence>
<evidence type="ECO:0000256" key="5">
    <source>
        <dbReference type="SAM" id="Phobius"/>
    </source>
</evidence>
<organism evidence="6 7">
    <name type="scientific">Pseudolysobacter antarcticus</name>
    <dbReference type="NCBI Taxonomy" id="2511995"/>
    <lineage>
        <taxon>Bacteria</taxon>
        <taxon>Pseudomonadati</taxon>
        <taxon>Pseudomonadota</taxon>
        <taxon>Gammaproteobacteria</taxon>
        <taxon>Lysobacterales</taxon>
        <taxon>Rhodanobacteraceae</taxon>
        <taxon>Pseudolysobacter</taxon>
    </lineage>
</organism>
<gene>
    <name evidence="6" type="ORF">ELE36_05005</name>
</gene>
<keyword evidence="7" id="KW-1185">Reference proteome</keyword>
<dbReference type="GO" id="GO:0008236">
    <property type="term" value="F:serine-type peptidase activity"/>
    <property type="evidence" value="ECO:0007669"/>
    <property type="project" value="UniProtKB-KW"/>
</dbReference>
<dbReference type="Proteomes" id="UP000291562">
    <property type="component" value="Chromosome"/>
</dbReference>
<feature type="transmembrane region" description="Helical" evidence="5">
    <location>
        <begin position="20"/>
        <end position="39"/>
    </location>
</feature>
<keyword evidence="3" id="KW-0378">Hydrolase</keyword>
<accession>A0A411HH85</accession>
<evidence type="ECO:0000256" key="2">
    <source>
        <dbReference type="ARBA" id="ARBA00022670"/>
    </source>
</evidence>
<dbReference type="OrthoDB" id="9799980at2"/>